<keyword evidence="1" id="KW-1133">Transmembrane helix</keyword>
<proteinExistence type="predicted"/>
<name>A0A915YCC5_9BACT</name>
<dbReference type="Proteomes" id="UP001060919">
    <property type="component" value="Chromosome"/>
</dbReference>
<evidence type="ECO:0000256" key="1">
    <source>
        <dbReference type="SAM" id="Phobius"/>
    </source>
</evidence>
<sequence>MKEIILLIRNSGIEKLALTKGIPLSISLLLTETFAKLGSFTLEFFVCAFLFLGLSAIASFIIKK</sequence>
<evidence type="ECO:0000313" key="3">
    <source>
        <dbReference type="Proteomes" id="UP001060919"/>
    </source>
</evidence>
<keyword evidence="1" id="KW-0472">Membrane</keyword>
<reference evidence="2" key="1">
    <citation type="submission" date="2022-09" db="EMBL/GenBank/DDBJ databases">
        <title>Aureispira anguillicida sp. nov., isolated from Leptocephalus of Japanese eel Anguilla japonica.</title>
        <authorList>
            <person name="Yuasa K."/>
            <person name="Mekata T."/>
            <person name="Ikunari K."/>
        </authorList>
    </citation>
    <scope>NUCLEOTIDE SEQUENCE</scope>
    <source>
        <strain evidence="2">EL160426</strain>
    </source>
</reference>
<dbReference type="KEGG" id="aup:AsAng_0011670"/>
<dbReference type="AlphaFoldDB" id="A0A915YCC5"/>
<keyword evidence="3" id="KW-1185">Reference proteome</keyword>
<dbReference type="RefSeq" id="WP_264791769.1">
    <property type="nucleotide sequence ID" value="NZ_AP026867.1"/>
</dbReference>
<accession>A0A915YCC5</accession>
<dbReference type="EMBL" id="AP026867">
    <property type="protein sequence ID" value="BDS10459.1"/>
    <property type="molecule type" value="Genomic_DNA"/>
</dbReference>
<gene>
    <name evidence="2" type="ORF">AsAng_0011670</name>
</gene>
<keyword evidence="1" id="KW-0812">Transmembrane</keyword>
<protein>
    <submittedName>
        <fullName evidence="2">Uncharacterized protein</fullName>
    </submittedName>
</protein>
<evidence type="ECO:0000313" key="2">
    <source>
        <dbReference type="EMBL" id="BDS10459.1"/>
    </source>
</evidence>
<feature type="transmembrane region" description="Helical" evidence="1">
    <location>
        <begin position="42"/>
        <end position="62"/>
    </location>
</feature>
<organism evidence="2 3">
    <name type="scientific">Aureispira anguillae</name>
    <dbReference type="NCBI Taxonomy" id="2864201"/>
    <lineage>
        <taxon>Bacteria</taxon>
        <taxon>Pseudomonadati</taxon>
        <taxon>Bacteroidota</taxon>
        <taxon>Saprospiria</taxon>
        <taxon>Saprospirales</taxon>
        <taxon>Saprospiraceae</taxon>
        <taxon>Aureispira</taxon>
    </lineage>
</organism>